<dbReference type="Gene3D" id="2.40.330.10">
    <property type="entry name" value="DNA-binding pseudobarrel domain"/>
    <property type="match status" value="1"/>
</dbReference>
<accession>A0A1X9T679</accession>
<name>A0A1X9T679_9MONI</name>
<keyword evidence="6 8" id="KW-0539">Nucleus</keyword>
<dbReference type="SUPFAM" id="SSF101936">
    <property type="entry name" value="DNA-binding pseudobarrel domain"/>
    <property type="match status" value="1"/>
</dbReference>
<dbReference type="PROSITE" id="PS50863">
    <property type="entry name" value="B3"/>
    <property type="match status" value="1"/>
</dbReference>
<comment type="similarity">
    <text evidence="2 8">Belongs to the ARF family.</text>
</comment>
<evidence type="ECO:0000256" key="5">
    <source>
        <dbReference type="ARBA" id="ARBA00023163"/>
    </source>
</evidence>
<keyword evidence="3 8" id="KW-0805">Transcription regulation</keyword>
<evidence type="ECO:0000259" key="10">
    <source>
        <dbReference type="PROSITE" id="PS50863"/>
    </source>
</evidence>
<dbReference type="FunFam" id="2.30.30.1040:FF:000001">
    <property type="entry name" value="Auxin response factor"/>
    <property type="match status" value="1"/>
</dbReference>
<keyword evidence="5 8" id="KW-0804">Transcription</keyword>
<dbReference type="Gene3D" id="2.30.30.1040">
    <property type="match status" value="1"/>
</dbReference>
<evidence type="ECO:0000256" key="4">
    <source>
        <dbReference type="ARBA" id="ARBA00023125"/>
    </source>
</evidence>
<feature type="region of interest" description="Disordered" evidence="9">
    <location>
        <begin position="1"/>
        <end position="43"/>
    </location>
</feature>
<dbReference type="InterPro" id="IPR044835">
    <property type="entry name" value="ARF_plant"/>
</dbReference>
<dbReference type="CDD" id="cd10017">
    <property type="entry name" value="B3_DNA"/>
    <property type="match status" value="1"/>
</dbReference>
<dbReference type="InterPro" id="IPR015300">
    <property type="entry name" value="DNA-bd_pseudobarrel_sf"/>
</dbReference>
<reference evidence="11" key="1">
    <citation type="submission" date="2016-08" db="EMBL/GenBank/DDBJ databases">
        <title>ARF genes in ferns.</title>
        <authorList>
            <person name="Li G.-S."/>
        </authorList>
    </citation>
    <scope>NUCLEOTIDE SEQUENCE</scope>
    <source>
        <strain evidence="11">CgARF10b</strain>
    </source>
</reference>
<evidence type="ECO:0000256" key="1">
    <source>
        <dbReference type="ARBA" id="ARBA00004123"/>
    </source>
</evidence>
<dbReference type="SMART" id="SM01019">
    <property type="entry name" value="B3"/>
    <property type="match status" value="1"/>
</dbReference>
<evidence type="ECO:0000256" key="7">
    <source>
        <dbReference type="ARBA" id="ARBA00023294"/>
    </source>
</evidence>
<evidence type="ECO:0000256" key="6">
    <source>
        <dbReference type="ARBA" id="ARBA00023242"/>
    </source>
</evidence>
<feature type="region of interest" description="Disordered" evidence="9">
    <location>
        <begin position="618"/>
        <end position="642"/>
    </location>
</feature>
<feature type="domain" description="TF-B3" evidence="10">
    <location>
        <begin position="147"/>
        <end position="249"/>
    </location>
</feature>
<evidence type="ECO:0000313" key="11">
    <source>
        <dbReference type="EMBL" id="ARR29292.1"/>
    </source>
</evidence>
<feature type="compositionally biased region" description="Low complexity" evidence="9">
    <location>
        <begin position="1"/>
        <end position="15"/>
    </location>
</feature>
<comment type="function">
    <text evidence="8">Auxin response factors (ARFs) are transcriptional factors that bind specifically to the DNA sequence 5'-TGTCTC-3' found in the auxin-responsive promoter elements (AuxREs).</text>
</comment>
<dbReference type="GO" id="GO:0003677">
    <property type="term" value="F:DNA binding"/>
    <property type="evidence" value="ECO:0007669"/>
    <property type="project" value="UniProtKB-KW"/>
</dbReference>
<dbReference type="GO" id="GO:0009734">
    <property type="term" value="P:auxin-activated signaling pathway"/>
    <property type="evidence" value="ECO:0007669"/>
    <property type="project" value="UniProtKB-KW"/>
</dbReference>
<gene>
    <name evidence="11" type="primary">10</name>
</gene>
<protein>
    <recommendedName>
        <fullName evidence="8">Auxin response factor</fullName>
    </recommendedName>
</protein>
<sequence length="803" mass="87511">MPGPLSTSGSSSMTSMDDRAAQRGSATSGRGTETLAGKVKASDKGELDPQLWHACAGAMVHMPHVGASVIYFPQGHAEHAASLPEFPPSLAITCTVLCRVLSVKFLADTETDEVYARICLQPDPLGDLDPHEGSPASPTLPDKSASFAKTLTQSDANNGGGFSVPRYCAETIFPRLDYSQDPPVQIVLAKDVHGIVWKFRHIYRGTPRRHLLTTGWSNFVNQKKLVAGDAIVFLRNAAGELCVGVRRSTRGTTTSVNTSLWHLTAAAASNPASSSWKFKPPDNSFDFLGASPTEASTRALRSSSDTVGTANFARNRARVTAKDVIEAASLAATGQVFEVVYYPRITISEFCVKAHAVKASLQLNWAPGMRFKMAVETEDASRISWFMGTISKVQEADPSSWPKSPWKMLQVMWDEPEMLQGIGRVSPWQVELVSPMQLPLFSLPKKKPRLSQPPEFPLDGGGIPMAALASNLLGHINPWHELAERDSVGMQGARHDRSYTIKSPDIGPAEAHQNLFFDHLYRPQELFGMNGARVLTEINVGESSQALSVKGLNMVSLVNEIRPNGQNNRLHTLLPLNTPSNERTLSSIGTNFDKGGSYSSSKSTPFLLFGKAIDTSQSANSQASTNGNASRGAGHEALSDGSYKEVPGQIHTFFTTPPLGRQIGGIPPGSQRTPLGRQIGMQIGMPRQGQAIGASYDEVRTTQWFDQAKGLSGETAPESWYQQSPFSGVRNEACHAVDLSLFDSYEELHETLSRRYGVRKSEMLNQVVCVDSRPIENEPYRDFTKRVKWLKLVSEVSGENVTR</sequence>
<dbReference type="AlphaFoldDB" id="A0A1X9T679"/>
<dbReference type="GO" id="GO:0005634">
    <property type="term" value="C:nucleus"/>
    <property type="evidence" value="ECO:0007669"/>
    <property type="project" value="UniProtKB-SubCell"/>
</dbReference>
<organism evidence="11">
    <name type="scientific">Cyrtomium guizhouense</name>
    <dbReference type="NCBI Taxonomy" id="306076"/>
    <lineage>
        <taxon>Eukaryota</taxon>
        <taxon>Viridiplantae</taxon>
        <taxon>Streptophyta</taxon>
        <taxon>Embryophyta</taxon>
        <taxon>Tracheophyta</taxon>
        <taxon>Polypodiopsida</taxon>
        <taxon>Polypodiidae</taxon>
        <taxon>Polypodiales</taxon>
        <taxon>Polypodiineae</taxon>
        <taxon>Dryopteridaceae</taxon>
        <taxon>Dryopteridoideae</taxon>
        <taxon>Cyrtomium</taxon>
    </lineage>
</organism>
<dbReference type="InterPro" id="IPR003340">
    <property type="entry name" value="B3_DNA-bd"/>
</dbReference>
<proteinExistence type="evidence at transcript level"/>
<dbReference type="PANTHER" id="PTHR31384:SF39">
    <property type="entry name" value="AUXIN RESPONSE FACTOR"/>
    <property type="match status" value="1"/>
</dbReference>
<comment type="subunit">
    <text evidence="8">Homodimers and heterodimers.</text>
</comment>
<dbReference type="GO" id="GO:0006355">
    <property type="term" value="P:regulation of DNA-templated transcription"/>
    <property type="evidence" value="ECO:0007669"/>
    <property type="project" value="InterPro"/>
</dbReference>
<keyword evidence="7 8" id="KW-0927">Auxin signaling pathway</keyword>
<dbReference type="Pfam" id="PF02362">
    <property type="entry name" value="B3"/>
    <property type="match status" value="1"/>
</dbReference>
<feature type="compositionally biased region" description="Polar residues" evidence="9">
    <location>
        <begin position="618"/>
        <end position="629"/>
    </location>
</feature>
<comment type="subcellular location">
    <subcellularLocation>
        <location evidence="1 8">Nucleus</location>
    </subcellularLocation>
</comment>
<dbReference type="Pfam" id="PF06507">
    <property type="entry name" value="ARF_AD"/>
    <property type="match status" value="1"/>
</dbReference>
<evidence type="ECO:0000256" key="3">
    <source>
        <dbReference type="ARBA" id="ARBA00023015"/>
    </source>
</evidence>
<evidence type="ECO:0000256" key="8">
    <source>
        <dbReference type="RuleBase" id="RU004561"/>
    </source>
</evidence>
<keyword evidence="4 8" id="KW-0238">DNA-binding</keyword>
<dbReference type="PANTHER" id="PTHR31384">
    <property type="entry name" value="AUXIN RESPONSE FACTOR 4-RELATED"/>
    <property type="match status" value="1"/>
</dbReference>
<dbReference type="EMBL" id="KX784845">
    <property type="protein sequence ID" value="ARR29292.1"/>
    <property type="molecule type" value="mRNA"/>
</dbReference>
<dbReference type="InterPro" id="IPR010525">
    <property type="entry name" value="ARF_dom"/>
</dbReference>
<evidence type="ECO:0000256" key="9">
    <source>
        <dbReference type="SAM" id="MobiDB-lite"/>
    </source>
</evidence>
<dbReference type="FunFam" id="2.40.330.10:FF:000001">
    <property type="entry name" value="Auxin response factor"/>
    <property type="match status" value="1"/>
</dbReference>
<evidence type="ECO:0000256" key="2">
    <source>
        <dbReference type="ARBA" id="ARBA00007853"/>
    </source>
</evidence>